<keyword evidence="1" id="KW-0131">Cell cycle</keyword>
<comment type="caution">
    <text evidence="1">The sequence shown here is derived from an EMBL/GenBank/DDBJ whole genome shotgun (WGS) entry which is preliminary data.</text>
</comment>
<dbReference type="InterPro" id="IPR007838">
    <property type="entry name" value="Cell_div_ZapA-like"/>
</dbReference>
<proteinExistence type="predicted"/>
<evidence type="ECO:0000313" key="1">
    <source>
        <dbReference type="EMBL" id="HIY88084.1"/>
    </source>
</evidence>
<dbReference type="Proteomes" id="UP000886851">
    <property type="component" value="Unassembled WGS sequence"/>
</dbReference>
<name>A0A9D1ZIB8_9BACE</name>
<evidence type="ECO:0000313" key="2">
    <source>
        <dbReference type="Proteomes" id="UP000886851"/>
    </source>
</evidence>
<accession>A0A9D1ZIB8</accession>
<sequence length="97" mass="11339">MNDKIKINLLMAGTTYPVTIAREDEQRVREAAKQVNIRFNLNQQENPDVSPEKIIAMTAFEFALQALDQQDRNDTEPYKEKIKELTEVLDEHFRETT</sequence>
<dbReference type="InterPro" id="IPR036192">
    <property type="entry name" value="Cell_div_ZapA-like_sf"/>
</dbReference>
<reference evidence="1" key="2">
    <citation type="submission" date="2021-04" db="EMBL/GenBank/DDBJ databases">
        <authorList>
            <person name="Gilroy R."/>
        </authorList>
    </citation>
    <scope>NUCLEOTIDE SEQUENCE</scope>
    <source>
        <strain evidence="1">Gambia2-208</strain>
    </source>
</reference>
<protein>
    <submittedName>
        <fullName evidence="1">Cell division protein ZapA</fullName>
    </submittedName>
</protein>
<dbReference type="Pfam" id="PF05164">
    <property type="entry name" value="ZapA"/>
    <property type="match status" value="1"/>
</dbReference>
<keyword evidence="1" id="KW-0132">Cell division</keyword>
<reference evidence="1" key="1">
    <citation type="journal article" date="2021" name="PeerJ">
        <title>Extensive microbial diversity within the chicken gut microbiome revealed by metagenomics and culture.</title>
        <authorList>
            <person name="Gilroy R."/>
            <person name="Ravi A."/>
            <person name="Getino M."/>
            <person name="Pursley I."/>
            <person name="Horton D.L."/>
            <person name="Alikhan N.F."/>
            <person name="Baker D."/>
            <person name="Gharbi K."/>
            <person name="Hall N."/>
            <person name="Watson M."/>
            <person name="Adriaenssens E.M."/>
            <person name="Foster-Nyarko E."/>
            <person name="Jarju S."/>
            <person name="Secka A."/>
            <person name="Antonio M."/>
            <person name="Oren A."/>
            <person name="Chaudhuri R.R."/>
            <person name="La Ragione R."/>
            <person name="Hildebrand F."/>
            <person name="Pallen M.J."/>
        </authorList>
    </citation>
    <scope>NUCLEOTIDE SEQUENCE</scope>
    <source>
        <strain evidence="1">Gambia2-208</strain>
    </source>
</reference>
<dbReference type="AlphaFoldDB" id="A0A9D1ZIB8"/>
<dbReference type="EMBL" id="DXCV01000036">
    <property type="protein sequence ID" value="HIY88084.1"/>
    <property type="molecule type" value="Genomic_DNA"/>
</dbReference>
<dbReference type="GO" id="GO:0051301">
    <property type="term" value="P:cell division"/>
    <property type="evidence" value="ECO:0007669"/>
    <property type="project" value="UniProtKB-KW"/>
</dbReference>
<organism evidence="1 2">
    <name type="scientific">Candidatus Bacteroides pullicola</name>
    <dbReference type="NCBI Taxonomy" id="2838475"/>
    <lineage>
        <taxon>Bacteria</taxon>
        <taxon>Pseudomonadati</taxon>
        <taxon>Bacteroidota</taxon>
        <taxon>Bacteroidia</taxon>
        <taxon>Bacteroidales</taxon>
        <taxon>Bacteroidaceae</taxon>
        <taxon>Bacteroides</taxon>
    </lineage>
</organism>
<dbReference type="SUPFAM" id="SSF102829">
    <property type="entry name" value="Cell division protein ZapA-like"/>
    <property type="match status" value="1"/>
</dbReference>
<gene>
    <name evidence="1" type="ORF">H9824_05205</name>
</gene>